<dbReference type="EMBL" id="JAEMGP010000012">
    <property type="protein sequence ID" value="KAG5202076.1"/>
    <property type="molecule type" value="Genomic_DNA"/>
</dbReference>
<gene>
    <name evidence="2" type="ORF">JEQ12_003466</name>
</gene>
<feature type="compositionally biased region" description="Basic and acidic residues" evidence="1">
    <location>
        <begin position="57"/>
        <end position="69"/>
    </location>
</feature>
<organism evidence="2 3">
    <name type="scientific">Ovis aries</name>
    <name type="common">Sheep</name>
    <dbReference type="NCBI Taxonomy" id="9940"/>
    <lineage>
        <taxon>Eukaryota</taxon>
        <taxon>Metazoa</taxon>
        <taxon>Chordata</taxon>
        <taxon>Craniata</taxon>
        <taxon>Vertebrata</taxon>
        <taxon>Euteleostomi</taxon>
        <taxon>Mammalia</taxon>
        <taxon>Eutheria</taxon>
        <taxon>Laurasiatheria</taxon>
        <taxon>Artiodactyla</taxon>
        <taxon>Ruminantia</taxon>
        <taxon>Pecora</taxon>
        <taxon>Bovidae</taxon>
        <taxon>Caprinae</taxon>
        <taxon>Ovis</taxon>
    </lineage>
</organism>
<dbReference type="AlphaFoldDB" id="A0A835ZWB7"/>
<feature type="compositionally biased region" description="Basic residues" evidence="1">
    <location>
        <begin position="41"/>
        <end position="56"/>
    </location>
</feature>
<comment type="caution">
    <text evidence="2">The sequence shown here is derived from an EMBL/GenBank/DDBJ whole genome shotgun (WGS) entry which is preliminary data.</text>
</comment>
<dbReference type="InterPro" id="IPR042201">
    <property type="entry name" value="FH2_Formin_sf"/>
</dbReference>
<name>A0A835ZWB7_SHEEP</name>
<dbReference type="SUPFAM" id="SSF101447">
    <property type="entry name" value="Formin homology 2 domain (FH2 domain)"/>
    <property type="match status" value="1"/>
</dbReference>
<accession>A0A835ZWB7</accession>
<evidence type="ECO:0000313" key="2">
    <source>
        <dbReference type="EMBL" id="KAG5202076.1"/>
    </source>
</evidence>
<reference evidence="2 3" key="1">
    <citation type="submission" date="2020-12" db="EMBL/GenBank/DDBJ databases">
        <title>De novo assembly of Tibetan sheep genome.</title>
        <authorList>
            <person name="Li X."/>
        </authorList>
    </citation>
    <scope>NUCLEOTIDE SEQUENCE [LARGE SCALE GENOMIC DNA]</scope>
    <source>
        <tissue evidence="2">Heart</tissue>
    </source>
</reference>
<protein>
    <submittedName>
        <fullName evidence="2">Uncharacterized protein</fullName>
    </submittedName>
</protein>
<feature type="region of interest" description="Disordered" evidence="1">
    <location>
        <begin position="1"/>
        <end position="80"/>
    </location>
</feature>
<proteinExistence type="predicted"/>
<dbReference type="Proteomes" id="UP000664991">
    <property type="component" value="Unassembled WGS sequence"/>
</dbReference>
<evidence type="ECO:0000313" key="3">
    <source>
        <dbReference type="Proteomes" id="UP000664991"/>
    </source>
</evidence>
<dbReference type="Gene3D" id="1.20.58.2220">
    <property type="entry name" value="Formin, FH2 domain"/>
    <property type="match status" value="1"/>
</dbReference>
<sequence>MHRAQASLPRGAPPEQGRSASDGQRLRVDTQGTGLAPGARGARKKRVRWRSSVKKRFCPESKGDSDVQSHDTQPSEQGCDYSAEKNITEKNNVDNSRNLLSYIVSYYLCHFDEDAGKEQCVFPLHEPQDLFQASQMKFEDFQKDLRKLKKDLRACPQTFFALEKDLNISGASQCDDYNLQEQKGQICLKLNS</sequence>
<evidence type="ECO:0000256" key="1">
    <source>
        <dbReference type="SAM" id="MobiDB-lite"/>
    </source>
</evidence>